<dbReference type="InterPro" id="IPR046335">
    <property type="entry name" value="LacI/GalR-like_sensor"/>
</dbReference>
<dbReference type="CDD" id="cd06267">
    <property type="entry name" value="PBP1_LacI_sugar_binding-like"/>
    <property type="match status" value="1"/>
</dbReference>
<gene>
    <name evidence="1" type="primary">rbsR1</name>
    <name evidence="1" type="ORF">AHOG_05630</name>
</gene>
<accession>A0A221VZ21</accession>
<dbReference type="Proteomes" id="UP000204221">
    <property type="component" value="Chromosome"/>
</dbReference>
<dbReference type="PROSITE" id="PS50932">
    <property type="entry name" value="HTH_LACI_2"/>
    <property type="match status" value="1"/>
</dbReference>
<dbReference type="PROSITE" id="PS00356">
    <property type="entry name" value="HTH_LACI_1"/>
    <property type="match status" value="1"/>
</dbReference>
<dbReference type="PANTHER" id="PTHR30146">
    <property type="entry name" value="LACI-RELATED TRANSCRIPTIONAL REPRESSOR"/>
    <property type="match status" value="1"/>
</dbReference>
<evidence type="ECO:0000313" key="1">
    <source>
        <dbReference type="EMBL" id="ASO18779.1"/>
    </source>
</evidence>
<proteinExistence type="predicted"/>
<dbReference type="CDD" id="cd01392">
    <property type="entry name" value="HTH_LacI"/>
    <property type="match status" value="1"/>
</dbReference>
<dbReference type="InterPro" id="IPR010982">
    <property type="entry name" value="Lambda_DNA-bd_dom_sf"/>
</dbReference>
<dbReference type="Pfam" id="PF13377">
    <property type="entry name" value="Peripla_BP_3"/>
    <property type="match status" value="1"/>
</dbReference>
<dbReference type="GO" id="GO:0000976">
    <property type="term" value="F:transcription cis-regulatory region binding"/>
    <property type="evidence" value="ECO:0007669"/>
    <property type="project" value="TreeGrafter"/>
</dbReference>
<dbReference type="EMBL" id="CP022521">
    <property type="protein sequence ID" value="ASO18779.1"/>
    <property type="molecule type" value="Genomic_DNA"/>
</dbReference>
<dbReference type="AlphaFoldDB" id="A0A221VZ21"/>
<keyword evidence="2" id="KW-1185">Reference proteome</keyword>
<dbReference type="OrthoDB" id="3208777at2"/>
<evidence type="ECO:0000313" key="2">
    <source>
        <dbReference type="Proteomes" id="UP000204221"/>
    </source>
</evidence>
<dbReference type="PRINTS" id="PR00036">
    <property type="entry name" value="HTHLACI"/>
</dbReference>
<dbReference type="InterPro" id="IPR028082">
    <property type="entry name" value="Peripla_BP_I"/>
</dbReference>
<reference evidence="1 2" key="1">
    <citation type="submission" date="2017-07" db="EMBL/GenBank/DDBJ databases">
        <title>Complete genome sequence of Actinoalloteichus hoggarensis DSM 45943, type strain of Actinoalloteichus hoggarensis.</title>
        <authorList>
            <person name="Ruckert C."/>
            <person name="Nouioui I."/>
            <person name="Willmese J."/>
            <person name="van Wezel G."/>
            <person name="Klenk H.-P."/>
            <person name="Kalinowski J."/>
            <person name="Zotchev S.B."/>
        </authorList>
    </citation>
    <scope>NUCLEOTIDE SEQUENCE [LARGE SCALE GENOMIC DNA]</scope>
    <source>
        <strain evidence="1 2">DSM 45943</strain>
    </source>
</reference>
<dbReference type="Gene3D" id="3.40.50.2300">
    <property type="match status" value="2"/>
</dbReference>
<protein>
    <submittedName>
        <fullName evidence="1">Ribose operon repressor</fullName>
    </submittedName>
</protein>
<dbReference type="KEGG" id="ahg:AHOG_05630"/>
<organism evidence="1 2">
    <name type="scientific">Actinoalloteichus hoggarensis</name>
    <dbReference type="NCBI Taxonomy" id="1470176"/>
    <lineage>
        <taxon>Bacteria</taxon>
        <taxon>Bacillati</taxon>
        <taxon>Actinomycetota</taxon>
        <taxon>Actinomycetes</taxon>
        <taxon>Pseudonocardiales</taxon>
        <taxon>Pseudonocardiaceae</taxon>
        <taxon>Actinoalloteichus</taxon>
    </lineage>
</organism>
<dbReference type="SUPFAM" id="SSF53822">
    <property type="entry name" value="Periplasmic binding protein-like I"/>
    <property type="match status" value="1"/>
</dbReference>
<dbReference type="GO" id="GO:0003700">
    <property type="term" value="F:DNA-binding transcription factor activity"/>
    <property type="evidence" value="ECO:0007669"/>
    <property type="project" value="TreeGrafter"/>
</dbReference>
<dbReference type="Pfam" id="PF00356">
    <property type="entry name" value="LacI"/>
    <property type="match status" value="1"/>
</dbReference>
<dbReference type="RefSeq" id="WP_093940408.1">
    <property type="nucleotide sequence ID" value="NZ_CP022521.1"/>
</dbReference>
<dbReference type="PANTHER" id="PTHR30146:SF109">
    <property type="entry name" value="HTH-TYPE TRANSCRIPTIONAL REGULATOR GALS"/>
    <property type="match status" value="1"/>
</dbReference>
<sequence>MGSKRTTLEDVAREAGVSRSTVSRVVNAEPGVAASLRRHVEEVVSRLGYRLDRSARALASGRAEVITILVVDDDPTALGTNPYYGRLLAGAFRASAGTGVELRIRRVDGSAGPDDVVGPELTASAGTVLVNVPAALASRLAAAGGRVVSLGRTAPGIPVIDITNADGADAAVRHLYERGRRRIVAIHGPRRHPCAADRRAGYTAAVRDAGIRPLGAQGDFALAPARRATLRLLSEHPELDAIVAACDLSAAGAVQALAETGRRVPEDVAVVGFDDSIIAASAPVPLTSVHSPVEELGATAVSRMLGHGPPTSWRRWLPTTLTVRQSTVGC</sequence>
<dbReference type="InterPro" id="IPR000843">
    <property type="entry name" value="HTH_LacI"/>
</dbReference>
<name>A0A221VZ21_9PSEU</name>
<dbReference type="SMART" id="SM00354">
    <property type="entry name" value="HTH_LACI"/>
    <property type="match status" value="1"/>
</dbReference>
<dbReference type="SUPFAM" id="SSF47413">
    <property type="entry name" value="lambda repressor-like DNA-binding domains"/>
    <property type="match status" value="1"/>
</dbReference>
<dbReference type="Gene3D" id="1.10.260.40">
    <property type="entry name" value="lambda repressor-like DNA-binding domains"/>
    <property type="match status" value="1"/>
</dbReference>